<keyword evidence="2" id="KW-1185">Reference proteome</keyword>
<evidence type="ECO:0000313" key="2">
    <source>
        <dbReference type="Proteomes" id="UP000477722"/>
    </source>
</evidence>
<name>A0A6G4X167_9ACTN</name>
<evidence type="ECO:0000313" key="1">
    <source>
        <dbReference type="EMBL" id="NGO70630.1"/>
    </source>
</evidence>
<protein>
    <submittedName>
        <fullName evidence="1">Uncharacterized protein</fullName>
    </submittedName>
</protein>
<dbReference type="AlphaFoldDB" id="A0A6G4X167"/>
<sequence length="376" mass="41458">MTASYRALFCDLRTDQVIDALPLSGASIEDYIGKSGTMSGTLTAPDAATAERIKTAVTPGRTAVWIERDRAIWWGGIVWTANLTSAERATPAKAEIQAATFDSYLDHRLVTTNVTFEEVEQFDIARRLVDYAQEADGGDIGIRTSARTSSGIKRTREYSRYDLPKVRALLDKLAAVRDGFEWRIHCYRDTSGERVKELQLGHPLIRTTRSDAETVLDYPGPVTSYKFPYDATTRATHWRSRGATTGTSNRPLLSSPHYVTGAIEDGWPRLDGTSDHTTVKTKKTLDDHAAADLTEAWTREVVPEITVNLDAARLTPAILGATIRLRIADVWTAVGFTGRYRVVGFTVRAPERGQAETAVLHLDAAGRAQTGDNDEE</sequence>
<accession>A0A6G4X167</accession>
<comment type="caution">
    <text evidence="1">The sequence shown here is derived from an EMBL/GenBank/DDBJ whole genome shotgun (WGS) entry which is preliminary data.</text>
</comment>
<gene>
    <name evidence="1" type="ORF">G5C65_20190</name>
</gene>
<reference evidence="1 2" key="1">
    <citation type="submission" date="2020-02" db="EMBL/GenBank/DDBJ databases">
        <title>Whole-genome analyses of novel actinobacteria.</title>
        <authorList>
            <person name="Sahin N."/>
            <person name="Tatar D."/>
        </authorList>
    </citation>
    <scope>NUCLEOTIDE SEQUENCE [LARGE SCALE GENOMIC DNA]</scope>
    <source>
        <strain evidence="1 2">SB3404</strain>
    </source>
</reference>
<proteinExistence type="predicted"/>
<organism evidence="1 2">
    <name type="scientific">Streptomyces boncukensis</name>
    <dbReference type="NCBI Taxonomy" id="2711219"/>
    <lineage>
        <taxon>Bacteria</taxon>
        <taxon>Bacillati</taxon>
        <taxon>Actinomycetota</taxon>
        <taxon>Actinomycetes</taxon>
        <taxon>Kitasatosporales</taxon>
        <taxon>Streptomycetaceae</taxon>
        <taxon>Streptomyces</taxon>
    </lineage>
</organism>
<dbReference type="RefSeq" id="WP_165300291.1">
    <property type="nucleotide sequence ID" value="NZ_JAAKZZ010000216.1"/>
</dbReference>
<dbReference type="EMBL" id="JAAKZZ010000216">
    <property type="protein sequence ID" value="NGO70630.1"/>
    <property type="molecule type" value="Genomic_DNA"/>
</dbReference>
<dbReference type="Proteomes" id="UP000477722">
    <property type="component" value="Unassembled WGS sequence"/>
</dbReference>